<organism evidence="1 2">
    <name type="scientific">Brassica carinata</name>
    <name type="common">Ethiopian mustard</name>
    <name type="synonym">Abyssinian cabbage</name>
    <dbReference type="NCBI Taxonomy" id="52824"/>
    <lineage>
        <taxon>Eukaryota</taxon>
        <taxon>Viridiplantae</taxon>
        <taxon>Streptophyta</taxon>
        <taxon>Embryophyta</taxon>
        <taxon>Tracheophyta</taxon>
        <taxon>Spermatophyta</taxon>
        <taxon>Magnoliopsida</taxon>
        <taxon>eudicotyledons</taxon>
        <taxon>Gunneridae</taxon>
        <taxon>Pentapetalae</taxon>
        <taxon>rosids</taxon>
        <taxon>malvids</taxon>
        <taxon>Brassicales</taxon>
        <taxon>Brassicaceae</taxon>
        <taxon>Brassiceae</taxon>
        <taxon>Brassica</taxon>
    </lineage>
</organism>
<evidence type="ECO:0000313" key="2">
    <source>
        <dbReference type="Proteomes" id="UP000886595"/>
    </source>
</evidence>
<accession>A0A8X7SDU7</accession>
<proteinExistence type="predicted"/>
<dbReference type="Proteomes" id="UP000886595">
    <property type="component" value="Unassembled WGS sequence"/>
</dbReference>
<evidence type="ECO:0000313" key="1">
    <source>
        <dbReference type="EMBL" id="KAG2304438.1"/>
    </source>
</evidence>
<name>A0A8X7SDU7_BRACI</name>
<gene>
    <name evidence="1" type="ORF">Bca52824_033089</name>
</gene>
<dbReference type="AlphaFoldDB" id="A0A8X7SDU7"/>
<keyword evidence="2" id="KW-1185">Reference proteome</keyword>
<sequence>MESSLQRLVFFFVDIYLNRGSRPQGPIPSFNRVIISHRCRAPSSPLIIVVHQSRHNRSSSSHRGSSSVEAPILIAGALKLRSRD</sequence>
<comment type="caution">
    <text evidence="1">The sequence shown here is derived from an EMBL/GenBank/DDBJ whole genome shotgun (WGS) entry which is preliminary data.</text>
</comment>
<protein>
    <submittedName>
        <fullName evidence="1">Uncharacterized protein</fullName>
    </submittedName>
</protein>
<dbReference type="EMBL" id="JAAMPC010000007">
    <property type="protein sequence ID" value="KAG2304438.1"/>
    <property type="molecule type" value="Genomic_DNA"/>
</dbReference>
<reference evidence="1 2" key="1">
    <citation type="submission" date="2020-02" db="EMBL/GenBank/DDBJ databases">
        <authorList>
            <person name="Ma Q."/>
            <person name="Huang Y."/>
            <person name="Song X."/>
            <person name="Pei D."/>
        </authorList>
    </citation>
    <scope>NUCLEOTIDE SEQUENCE [LARGE SCALE GENOMIC DNA]</scope>
    <source>
        <strain evidence="1">Sxm20200214</strain>
        <tissue evidence="1">Leaf</tissue>
    </source>
</reference>